<accession>A0A8S9G6F0</accession>
<keyword evidence="3" id="KW-0067">ATP-binding</keyword>
<dbReference type="GO" id="GO:0005524">
    <property type="term" value="F:ATP binding"/>
    <property type="evidence" value="ECO:0007669"/>
    <property type="project" value="UniProtKB-KW"/>
</dbReference>
<feature type="compositionally biased region" description="Basic and acidic residues" evidence="5">
    <location>
        <begin position="394"/>
        <end position="405"/>
    </location>
</feature>
<evidence type="ECO:0000313" key="8">
    <source>
        <dbReference type="Proteomes" id="UP000712281"/>
    </source>
</evidence>
<dbReference type="PROSITE" id="PS51718">
    <property type="entry name" value="G_DYNAMIN_2"/>
    <property type="match status" value="1"/>
</dbReference>
<dbReference type="CDD" id="cd08771">
    <property type="entry name" value="DLP_1"/>
    <property type="match status" value="1"/>
</dbReference>
<dbReference type="InterPro" id="IPR027417">
    <property type="entry name" value="P-loop_NTPase"/>
</dbReference>
<dbReference type="Pfam" id="PF00350">
    <property type="entry name" value="Dynamin_N"/>
    <property type="match status" value="1"/>
</dbReference>
<feature type="compositionally biased region" description="Acidic residues" evidence="5">
    <location>
        <begin position="257"/>
        <end position="296"/>
    </location>
</feature>
<feature type="region of interest" description="Disordered" evidence="5">
    <location>
        <begin position="887"/>
        <end position="929"/>
    </location>
</feature>
<evidence type="ECO:0000256" key="1">
    <source>
        <dbReference type="ARBA" id="ARBA00004173"/>
    </source>
</evidence>
<name>A0A8S9G6F0_BRACR</name>
<dbReference type="SMART" id="SM00382">
    <property type="entry name" value="AAA"/>
    <property type="match status" value="1"/>
</dbReference>
<reference evidence="7" key="1">
    <citation type="submission" date="2019-12" db="EMBL/GenBank/DDBJ databases">
        <title>Genome sequencing and annotation of Brassica cretica.</title>
        <authorList>
            <person name="Studholme D.J."/>
            <person name="Sarris P.F."/>
        </authorList>
    </citation>
    <scope>NUCLEOTIDE SEQUENCE</scope>
    <source>
        <strain evidence="7">PFS-001/15</strain>
        <tissue evidence="7">Leaf</tissue>
    </source>
</reference>
<dbReference type="PROSITE" id="PS00674">
    <property type="entry name" value="AAA"/>
    <property type="match status" value="1"/>
</dbReference>
<dbReference type="SUPFAM" id="SSF52540">
    <property type="entry name" value="P-loop containing nucleoside triphosphate hydrolases"/>
    <property type="match status" value="2"/>
</dbReference>
<dbReference type="InterPro" id="IPR045063">
    <property type="entry name" value="Dynamin_N"/>
</dbReference>
<comment type="subcellular location">
    <subcellularLocation>
        <location evidence="1">Mitochondrion</location>
    </subcellularLocation>
</comment>
<dbReference type="GO" id="GO:0005741">
    <property type="term" value="C:mitochondrial outer membrane"/>
    <property type="evidence" value="ECO:0007669"/>
    <property type="project" value="TreeGrafter"/>
</dbReference>
<feature type="compositionally biased region" description="Basic and acidic residues" evidence="5">
    <location>
        <begin position="297"/>
        <end position="307"/>
    </location>
</feature>
<evidence type="ECO:0000256" key="3">
    <source>
        <dbReference type="ARBA" id="ARBA00022840"/>
    </source>
</evidence>
<comment type="caution">
    <text evidence="7">The sequence shown here is derived from an EMBL/GenBank/DDBJ whole genome shotgun (WGS) entry which is preliminary data.</text>
</comment>
<dbReference type="InterPro" id="IPR003593">
    <property type="entry name" value="AAA+_ATPase"/>
</dbReference>
<feature type="compositionally biased region" description="Basic and acidic residues" evidence="5">
    <location>
        <begin position="947"/>
        <end position="957"/>
    </location>
</feature>
<dbReference type="InterPro" id="IPR022812">
    <property type="entry name" value="Dynamin"/>
</dbReference>
<organism evidence="7 8">
    <name type="scientific">Brassica cretica</name>
    <name type="common">Mustard</name>
    <dbReference type="NCBI Taxonomy" id="69181"/>
    <lineage>
        <taxon>Eukaryota</taxon>
        <taxon>Viridiplantae</taxon>
        <taxon>Streptophyta</taxon>
        <taxon>Embryophyta</taxon>
        <taxon>Tracheophyta</taxon>
        <taxon>Spermatophyta</taxon>
        <taxon>Magnoliopsida</taxon>
        <taxon>eudicotyledons</taxon>
        <taxon>Gunneridae</taxon>
        <taxon>Pentapetalae</taxon>
        <taxon>rosids</taxon>
        <taxon>malvids</taxon>
        <taxon>Brassicales</taxon>
        <taxon>Brassicaceae</taxon>
        <taxon>Brassiceae</taxon>
        <taxon>Brassica</taxon>
    </lineage>
</organism>
<feature type="compositionally biased region" description="Basic and acidic residues" evidence="5">
    <location>
        <begin position="641"/>
        <end position="671"/>
    </location>
</feature>
<dbReference type="InterPro" id="IPR030381">
    <property type="entry name" value="G_DYNAMIN_dom"/>
</dbReference>
<dbReference type="PANTHER" id="PTHR45644:SF62">
    <property type="entry name" value="P-LOOP CONTAINING NUCLEOSIDE TRIPHOSPHATE HYDROLASES SUPERFAMILY PROTEIN"/>
    <property type="match status" value="1"/>
</dbReference>
<feature type="region of interest" description="Disordered" evidence="5">
    <location>
        <begin position="637"/>
        <end position="674"/>
    </location>
</feature>
<dbReference type="SMART" id="SM00053">
    <property type="entry name" value="DYNc"/>
    <property type="match status" value="1"/>
</dbReference>
<feature type="region of interest" description="Disordered" evidence="5">
    <location>
        <begin position="696"/>
        <end position="718"/>
    </location>
</feature>
<dbReference type="EMBL" id="QGKW02002005">
    <property type="protein sequence ID" value="KAF2541171.1"/>
    <property type="molecule type" value="Genomic_DNA"/>
</dbReference>
<feature type="compositionally biased region" description="Basic and acidic residues" evidence="5">
    <location>
        <begin position="592"/>
        <end position="609"/>
    </location>
</feature>
<sequence>MYTRAIKRNQRWGLVLQQAKYLVRPAIRDYTVSRSYGLTNYLTSNANLRRGSLFRSFSPHGGGTSIASRSSLRLSKNIQLRRFSSEGDDKHVSLNKGSDIGDGKTGKEKTSCGVGHLYSHAQLGEQDQIEWLSNEKLASECKKKESPLLTKRERFKNEFLRRVQPWEKIQLSWETFPYYIHDHTKNILVECVTSHIRQRNATSMYGARLDSSSGRILLQGLPGTDLYQERLVRALARDVQVPLLVLDSSVLAPYDFSDEYNEDSESDGENAEAEADEGTTESEAEEDSGANSEEDSEAKTDGSDNEEARLELAKYLVRPAIRDYTVSRSYGLTNHLTTSNANLRRGSLFRSFSPHGGGTSIASRSSLRLSNNIQLRSFSSDGDDKHVSLNKGSDIGDGKTGKEKTSCGVGHLDSHAQLGEQDQIQWLNNEKLASECKKKESPLLTKRERFKNEFLRRVQPWEKIQLSWETFPYYIHDHTKNILVECVSSHIRQRNATSMYGARLDSSSGRILLQGLPGTDLYQERLVRALARDVQVPLLVLDSSVLAPYDFSDEYNEDSESDGENAEAEADEGTTESEAEEDSGANSEEDSEAKTDGSDNEEARLEVTEEDIKKIVPKLEELGELVAEELHEAGGACEAAAVEHSDKARRPARKGDRVKYVGPSKKGDAKHRPLTTGQRGEIFEVNGNRVAVVFDNEGDTSSEGSEKKPKKQSQKPNVHWIDVKDLKHDLDMQAEDGYIALKALNEVLQSTQPLIVYFPDSSRWLSRAVPKAKRNEFVDKVEEMFNKVTGPVVMICGRNKIETASKGREKFTMILPNFGRIAKLVCWLKHENSGANSEEDSEAKTDGSDNEEARLEVTEEDIKKIVPKLEELGELVAEELHEAGGACEAAAVEHSDKARRPARKGDRVKYVGPSKKGDAKHRPLTTGQRGEIFEVNGNRVAVVFDNEGDKSSEGSEKKPKKQSQKPNIHWIDVKDLKHDLDTQAEDGYIALKALNEVLQSTQPLIVYFPDSSRWLSRAVPKAKRNEFVDKVEEMFDKVSGPVVMICGRNKIETASKGREKFTMILPNFGRIAKLPLPLKHLTEGLSGRKSSDDNEIYKLFTNVMNLLPPKLLFIDVDLCHWAEKVVGWARNHYLSSCSKPLIKEDRLILPRESIEISVKRLKAQEDISRKPSHSLKNIAKDEFESNFVSAVVAPEEIGVKFDDVGALEHVKKTLNELVILPMRRPELFTRGNLLRPCKGILLFGPPGTGKTLLAKALATEAGANFISITGSSLTSKWFGDAEKLTKALFSFASKLAPVIIFVDEVDSLLGARGGSHEHEATRRMRNEFMAAWDGLRSKDSQRILILGATNRPFDLDDAVIRPPAVLVVGQQTDGKSALVEALMGFQFNHVGGGTKTRRPITLHMKYDPQCQFPLCHLGSDDDPSVALPKSLSQIQAYIEAENMRLEQEPSPFSAKEIIVKVQYKYCPNLTIIDTPGLIAPAPGLKNRALQVQARAVEALVRAKMQHKEFIILCLEDSSDWSIATTRRIVMQVDPELSRTIVVSTKLDTKIPQFSCSSDVEVFLSPPASALDSSLLGDSPFFTSVPSGRVGYGHDSVYKSNDEFKQAVSLREIEDIASLEKKLGRVLTKQEKNRIGVSKLRLFLEELLWKRYKESVPLIIPLLGKEYRSETLQDERTQGGSFVGTDGLQFPHKLIPNAGMRLYGGAQYHRAMAEFRFLVGAIKCPPITREEIVNACGVEDIHDGTNYSRTACVIAVAKARDTFEPFLHQLGARLLHILKRLLPISVYLLQVGTVLFGIEDKPFGDFKLYRRMVGKLIYLTITRPEICFAVNQVSVGTEIRTVDFRLN</sequence>
<dbReference type="InterPro" id="IPR051701">
    <property type="entry name" value="Mito_OM_Translocase_MSP1"/>
</dbReference>
<keyword evidence="4" id="KW-0496">Mitochondrion</keyword>
<feature type="region of interest" description="Disordered" evidence="5">
    <location>
        <begin position="88"/>
        <end position="107"/>
    </location>
</feature>
<proteinExistence type="predicted"/>
<dbReference type="GO" id="GO:0016887">
    <property type="term" value="F:ATP hydrolysis activity"/>
    <property type="evidence" value="ECO:0007669"/>
    <property type="project" value="InterPro"/>
</dbReference>
<dbReference type="Gene3D" id="3.40.50.300">
    <property type="entry name" value="P-loop containing nucleotide triphosphate hydrolases"/>
    <property type="match status" value="2"/>
</dbReference>
<feature type="region of interest" description="Disordered" evidence="5">
    <location>
        <begin position="380"/>
        <end position="406"/>
    </location>
</feature>
<dbReference type="Pfam" id="PF00004">
    <property type="entry name" value="AAA"/>
    <property type="match status" value="1"/>
</dbReference>
<feature type="region of interest" description="Disordered" evidence="5">
    <location>
        <begin position="552"/>
        <end position="609"/>
    </location>
</feature>
<evidence type="ECO:0000256" key="4">
    <source>
        <dbReference type="ARBA" id="ARBA00023128"/>
    </source>
</evidence>
<feature type="region of interest" description="Disordered" evidence="5">
    <location>
        <begin position="835"/>
        <end position="855"/>
    </location>
</feature>
<dbReference type="GO" id="GO:0003924">
    <property type="term" value="F:GTPase activity"/>
    <property type="evidence" value="ECO:0007669"/>
    <property type="project" value="InterPro"/>
</dbReference>
<feature type="region of interest" description="Disordered" evidence="5">
    <location>
        <begin position="946"/>
        <end position="967"/>
    </location>
</feature>
<evidence type="ECO:0000256" key="5">
    <source>
        <dbReference type="SAM" id="MobiDB-lite"/>
    </source>
</evidence>
<protein>
    <recommendedName>
        <fullName evidence="6">Dynamin-type G domain-containing protein</fullName>
    </recommendedName>
</protein>
<evidence type="ECO:0000256" key="2">
    <source>
        <dbReference type="ARBA" id="ARBA00022741"/>
    </source>
</evidence>
<feature type="compositionally biased region" description="Basic and acidic residues" evidence="5">
    <location>
        <begin position="891"/>
        <end position="921"/>
    </location>
</feature>
<dbReference type="PANTHER" id="PTHR45644">
    <property type="entry name" value="AAA ATPASE, PUTATIVE (AFU_ORTHOLOGUE AFUA_2G12920)-RELATED-RELATED"/>
    <property type="match status" value="1"/>
</dbReference>
<dbReference type="PRINTS" id="PR00195">
    <property type="entry name" value="DYNAMIN"/>
</dbReference>
<keyword evidence="2" id="KW-0547">Nucleotide-binding</keyword>
<feature type="region of interest" description="Disordered" evidence="5">
    <location>
        <begin position="257"/>
        <end position="307"/>
    </location>
</feature>
<dbReference type="InterPro" id="IPR003960">
    <property type="entry name" value="ATPase_AAA_CS"/>
</dbReference>
<dbReference type="Proteomes" id="UP000712281">
    <property type="component" value="Unassembled WGS sequence"/>
</dbReference>
<gene>
    <name evidence="7" type="ORF">F2Q68_00032288</name>
</gene>
<feature type="compositionally biased region" description="Basic and acidic residues" evidence="5">
    <location>
        <begin position="842"/>
        <end position="855"/>
    </location>
</feature>
<dbReference type="InterPro" id="IPR003959">
    <property type="entry name" value="ATPase_AAA_core"/>
</dbReference>
<dbReference type="InterPro" id="IPR001401">
    <property type="entry name" value="Dynamin_GTPase"/>
</dbReference>
<dbReference type="GO" id="GO:0005525">
    <property type="term" value="F:GTP binding"/>
    <property type="evidence" value="ECO:0007669"/>
    <property type="project" value="InterPro"/>
</dbReference>
<dbReference type="FunFam" id="3.40.50.300:FF:001281">
    <property type="entry name" value="Dynamin-like protein ARC5"/>
    <property type="match status" value="1"/>
</dbReference>
<evidence type="ECO:0000259" key="6">
    <source>
        <dbReference type="PROSITE" id="PS51718"/>
    </source>
</evidence>
<feature type="compositionally biased region" description="Acidic residues" evidence="5">
    <location>
        <begin position="552"/>
        <end position="591"/>
    </location>
</feature>
<evidence type="ECO:0000313" key="7">
    <source>
        <dbReference type="EMBL" id="KAF2541171.1"/>
    </source>
</evidence>
<feature type="domain" description="Dynamin-type G" evidence="6">
    <location>
        <begin position="1359"/>
        <end position="1656"/>
    </location>
</feature>